<accession>A0A974H3Y5</accession>
<evidence type="ECO:0000313" key="1">
    <source>
        <dbReference type="EMBL" id="OCT63963.1"/>
    </source>
</evidence>
<gene>
    <name evidence="1" type="ORF">XELAEV_18045059mg</name>
</gene>
<dbReference type="AlphaFoldDB" id="A0A974H3Y5"/>
<dbReference type="Proteomes" id="UP000694892">
    <property type="component" value="Chromosome 9_10L"/>
</dbReference>
<organism evidence="1 2">
    <name type="scientific">Xenopus laevis</name>
    <name type="common">African clawed frog</name>
    <dbReference type="NCBI Taxonomy" id="8355"/>
    <lineage>
        <taxon>Eukaryota</taxon>
        <taxon>Metazoa</taxon>
        <taxon>Chordata</taxon>
        <taxon>Craniata</taxon>
        <taxon>Vertebrata</taxon>
        <taxon>Euteleostomi</taxon>
        <taxon>Amphibia</taxon>
        <taxon>Batrachia</taxon>
        <taxon>Anura</taxon>
        <taxon>Pipoidea</taxon>
        <taxon>Pipidae</taxon>
        <taxon>Xenopodinae</taxon>
        <taxon>Xenopus</taxon>
        <taxon>Xenopus</taxon>
    </lineage>
</organism>
<proteinExistence type="predicted"/>
<reference evidence="2" key="1">
    <citation type="journal article" date="2016" name="Nature">
        <title>Genome evolution in the allotetraploid frog Xenopus laevis.</title>
        <authorList>
            <person name="Session A.M."/>
            <person name="Uno Y."/>
            <person name="Kwon T."/>
            <person name="Chapman J.A."/>
            <person name="Toyoda A."/>
            <person name="Takahashi S."/>
            <person name="Fukui A."/>
            <person name="Hikosaka A."/>
            <person name="Suzuki A."/>
            <person name="Kondo M."/>
            <person name="van Heeringen S.J."/>
            <person name="Quigley I."/>
            <person name="Heinz S."/>
            <person name="Ogino H."/>
            <person name="Ochi H."/>
            <person name="Hellsten U."/>
            <person name="Lyons J.B."/>
            <person name="Simakov O."/>
            <person name="Putnam N."/>
            <person name="Stites J."/>
            <person name="Kuroki Y."/>
            <person name="Tanaka T."/>
            <person name="Michiue T."/>
            <person name="Watanabe M."/>
            <person name="Bogdanovic O."/>
            <person name="Lister R."/>
            <person name="Georgiou G."/>
            <person name="Paranjpe S.S."/>
            <person name="van Kruijsbergen I."/>
            <person name="Shu S."/>
            <person name="Carlson J."/>
            <person name="Kinoshita T."/>
            <person name="Ohta Y."/>
            <person name="Mawaribuchi S."/>
            <person name="Jenkins J."/>
            <person name="Grimwood J."/>
            <person name="Schmutz J."/>
            <person name="Mitros T."/>
            <person name="Mozaffari S.V."/>
            <person name="Suzuki Y."/>
            <person name="Haramoto Y."/>
            <person name="Yamamoto T.S."/>
            <person name="Takagi C."/>
            <person name="Heald R."/>
            <person name="Miller K."/>
            <person name="Haudenschild C."/>
            <person name="Kitzman J."/>
            <person name="Nakayama T."/>
            <person name="Izutsu Y."/>
            <person name="Robert J."/>
            <person name="Fortriede J."/>
            <person name="Burns K."/>
            <person name="Lotay V."/>
            <person name="Karimi K."/>
            <person name="Yasuoka Y."/>
            <person name="Dichmann D.S."/>
            <person name="Flajnik M.F."/>
            <person name="Houston D.W."/>
            <person name="Shendure J."/>
            <person name="DuPasquier L."/>
            <person name="Vize P.D."/>
            <person name="Zorn A.M."/>
            <person name="Ito M."/>
            <person name="Marcotte E.M."/>
            <person name="Wallingford J.B."/>
            <person name="Ito Y."/>
            <person name="Asashima M."/>
            <person name="Ueno N."/>
            <person name="Matsuda Y."/>
            <person name="Veenstra G.J."/>
            <person name="Fujiyama A."/>
            <person name="Harland R.M."/>
            <person name="Taira M."/>
            <person name="Rokhsar D.S."/>
        </authorList>
    </citation>
    <scope>NUCLEOTIDE SEQUENCE [LARGE SCALE GENOMIC DNA]</scope>
    <source>
        <strain evidence="2">J</strain>
    </source>
</reference>
<protein>
    <submittedName>
        <fullName evidence="1">Uncharacterized protein</fullName>
    </submittedName>
</protein>
<sequence>MPRQHRGQAVLDLHQYMKENLVQILPLAPLNKLFFQELAVLSMWDSLFISNTDSYHIIESFTVNFPS</sequence>
<dbReference type="EMBL" id="CM004482">
    <property type="protein sequence ID" value="OCT63963.1"/>
    <property type="molecule type" value="Genomic_DNA"/>
</dbReference>
<evidence type="ECO:0000313" key="2">
    <source>
        <dbReference type="Proteomes" id="UP000694892"/>
    </source>
</evidence>
<name>A0A974H3Y5_XENLA</name>